<accession>A0A502CTQ6</accession>
<dbReference type="Proteomes" id="UP000318413">
    <property type="component" value="Unassembled WGS sequence"/>
</dbReference>
<name>A0A502CTQ6_9SPHN</name>
<feature type="transmembrane region" description="Helical" evidence="1">
    <location>
        <begin position="61"/>
        <end position="82"/>
    </location>
</feature>
<gene>
    <name evidence="2" type="ORF">EAH84_01400</name>
</gene>
<feature type="transmembrane region" description="Helical" evidence="1">
    <location>
        <begin position="88"/>
        <end position="109"/>
    </location>
</feature>
<keyword evidence="1" id="KW-0472">Membrane</keyword>
<reference evidence="2 3" key="1">
    <citation type="journal article" date="2019" name="Environ. Microbiol.">
        <title>Species interactions and distinct microbial communities in high Arctic permafrost affected cryosols are associated with the CH4 and CO2 gas fluxes.</title>
        <authorList>
            <person name="Altshuler I."/>
            <person name="Hamel J."/>
            <person name="Turney S."/>
            <person name="Magnuson E."/>
            <person name="Levesque R."/>
            <person name="Greer C."/>
            <person name="Whyte L.G."/>
        </authorList>
    </citation>
    <scope>NUCLEOTIDE SEQUENCE [LARGE SCALE GENOMIC DNA]</scope>
    <source>
        <strain evidence="2 3">S5.1</strain>
    </source>
</reference>
<dbReference type="OrthoDB" id="7408369at2"/>
<dbReference type="AlphaFoldDB" id="A0A502CTQ6"/>
<sequence>MRMATWSFALAGVYGLAATLSLYFRAPLTIETQWLYAFAGAAAVTQLAYLLIATDPVRYRLVIPIGIASKLSFAVPMTILYAHGAITMGSFAFAQIDYALAALFAVNFVRLPNR</sequence>
<dbReference type="RefSeq" id="WP_140866553.1">
    <property type="nucleotide sequence ID" value="NZ_RCZK01000001.1"/>
</dbReference>
<keyword evidence="3" id="KW-1185">Reference proteome</keyword>
<organism evidence="2 3">
    <name type="scientific">Sphingomonas oligophenolica</name>
    <dbReference type="NCBI Taxonomy" id="301154"/>
    <lineage>
        <taxon>Bacteria</taxon>
        <taxon>Pseudomonadati</taxon>
        <taxon>Pseudomonadota</taxon>
        <taxon>Alphaproteobacteria</taxon>
        <taxon>Sphingomonadales</taxon>
        <taxon>Sphingomonadaceae</taxon>
        <taxon>Sphingomonas</taxon>
    </lineage>
</organism>
<keyword evidence="1" id="KW-1133">Transmembrane helix</keyword>
<dbReference type="EMBL" id="RCZK01000001">
    <property type="protein sequence ID" value="TPG15489.1"/>
    <property type="molecule type" value="Genomic_DNA"/>
</dbReference>
<evidence type="ECO:0000313" key="2">
    <source>
        <dbReference type="EMBL" id="TPG15489.1"/>
    </source>
</evidence>
<proteinExistence type="predicted"/>
<comment type="caution">
    <text evidence="2">The sequence shown here is derived from an EMBL/GenBank/DDBJ whole genome shotgun (WGS) entry which is preliminary data.</text>
</comment>
<keyword evidence="1" id="KW-0812">Transmembrane</keyword>
<feature type="transmembrane region" description="Helical" evidence="1">
    <location>
        <begin position="33"/>
        <end position="52"/>
    </location>
</feature>
<evidence type="ECO:0000313" key="3">
    <source>
        <dbReference type="Proteomes" id="UP000318413"/>
    </source>
</evidence>
<protein>
    <submittedName>
        <fullName evidence="2">Uncharacterized protein</fullName>
    </submittedName>
</protein>
<evidence type="ECO:0000256" key="1">
    <source>
        <dbReference type="SAM" id="Phobius"/>
    </source>
</evidence>